<dbReference type="Gene3D" id="3.40.50.300">
    <property type="entry name" value="P-loop containing nucleotide triphosphate hydrolases"/>
    <property type="match status" value="1"/>
</dbReference>
<organism evidence="2 3">
    <name type="scientific">Dissostichus mawsoni</name>
    <name type="common">Antarctic cod</name>
    <dbReference type="NCBI Taxonomy" id="36200"/>
    <lineage>
        <taxon>Eukaryota</taxon>
        <taxon>Metazoa</taxon>
        <taxon>Chordata</taxon>
        <taxon>Craniata</taxon>
        <taxon>Vertebrata</taxon>
        <taxon>Euteleostomi</taxon>
        <taxon>Actinopterygii</taxon>
        <taxon>Neopterygii</taxon>
        <taxon>Teleostei</taxon>
        <taxon>Neoteleostei</taxon>
        <taxon>Acanthomorphata</taxon>
        <taxon>Eupercaria</taxon>
        <taxon>Perciformes</taxon>
        <taxon>Notothenioidei</taxon>
        <taxon>Nototheniidae</taxon>
        <taxon>Dissostichus</taxon>
    </lineage>
</organism>
<dbReference type="InterPro" id="IPR027417">
    <property type="entry name" value="P-loop_NTPase"/>
</dbReference>
<dbReference type="GO" id="GO:0050700">
    <property type="term" value="F:CARD domain binding"/>
    <property type="evidence" value="ECO:0007669"/>
    <property type="project" value="TreeGrafter"/>
</dbReference>
<accession>A0A7J5YBB9</accession>
<reference evidence="2 3" key="1">
    <citation type="submission" date="2020-03" db="EMBL/GenBank/DDBJ databases">
        <title>Dissostichus mawsoni Genome sequencing and assembly.</title>
        <authorList>
            <person name="Park H."/>
        </authorList>
    </citation>
    <scope>NUCLEOTIDE SEQUENCE [LARGE SCALE GENOMIC DNA]</scope>
    <source>
        <strain evidence="2">DM0001</strain>
        <tissue evidence="2">Muscle</tissue>
    </source>
</reference>
<dbReference type="PANTHER" id="PTHR14559:SF4">
    <property type="entry name" value="CASPASE RECRUITMENT DOMAIN-CONTAINING PROTEIN 11"/>
    <property type="match status" value="1"/>
</dbReference>
<keyword evidence="3" id="KW-1185">Reference proteome</keyword>
<dbReference type="AlphaFoldDB" id="A0A7J5YBB9"/>
<dbReference type="EMBL" id="JAAKFY010000014">
    <property type="protein sequence ID" value="KAF3846715.1"/>
    <property type="molecule type" value="Genomic_DNA"/>
</dbReference>
<dbReference type="GO" id="GO:0005737">
    <property type="term" value="C:cytoplasm"/>
    <property type="evidence" value="ECO:0007669"/>
    <property type="project" value="TreeGrafter"/>
</dbReference>
<protein>
    <submittedName>
        <fullName evidence="2">Uncharacterized protein</fullName>
    </submittedName>
</protein>
<dbReference type="Proteomes" id="UP000518266">
    <property type="component" value="Unassembled WGS sequence"/>
</dbReference>
<dbReference type="OrthoDB" id="8868836at2759"/>
<comment type="caution">
    <text evidence="2">The sequence shown here is derived from an EMBL/GenBank/DDBJ whole genome shotgun (WGS) entry which is preliminary data.</text>
</comment>
<dbReference type="Gene3D" id="2.30.30.40">
    <property type="entry name" value="SH3 Domains"/>
    <property type="match status" value="1"/>
</dbReference>
<evidence type="ECO:0000313" key="3">
    <source>
        <dbReference type="Proteomes" id="UP000518266"/>
    </source>
</evidence>
<gene>
    <name evidence="2" type="ORF">F7725_003793</name>
</gene>
<evidence type="ECO:0000256" key="1">
    <source>
        <dbReference type="SAM" id="MobiDB-lite"/>
    </source>
</evidence>
<proteinExistence type="predicted"/>
<name>A0A7J5YBB9_DISMA</name>
<sequence>MNGFKYTDACSFSLSDFDSDTMEFEDEAPSVHSSSSSHQSEGMDSYDLEQVNNIFRKLSLERLRDAYVRRTKAFHWTPALRKKLIGRYSTAPDPSSCTIEPTLTADSCSLSVRCDEVVHVLDTRHLGRCEWLCAQTNLQPEEVSPSSDPKVIPRVSRASIFLTQILQFVSRVDIKYKRMNSNERVRIINCSGSSTVPRQGYEALRPEAPSPPSGPRGGGPSSSLPPLWHKPSSRKYSTVGEPWTIIPANQNVEPFIHYKEKQATFECITRENIEAVASKETLPAEAELSCVKDLLRREIYPIIIYVKICDKNVKKLRKLPLRVESEDGFVKSCRAKVKELEGVPCLYGSVEPESWAGPDDLIRVIKERILEEQKKTVWVEQDLL</sequence>
<dbReference type="PANTHER" id="PTHR14559">
    <property type="entry name" value="CASPASE RECRUITMENT DOMAIN FAMILY"/>
    <property type="match status" value="1"/>
</dbReference>
<evidence type="ECO:0000313" key="2">
    <source>
        <dbReference type="EMBL" id="KAF3846715.1"/>
    </source>
</evidence>
<feature type="region of interest" description="Disordered" evidence="1">
    <location>
        <begin position="202"/>
        <end position="229"/>
    </location>
</feature>